<evidence type="ECO:0000259" key="5">
    <source>
        <dbReference type="SMART" id="SM00534"/>
    </source>
</evidence>
<dbReference type="Gene3D" id="1.10.1420.10">
    <property type="match status" value="1"/>
</dbReference>
<evidence type="ECO:0000313" key="6">
    <source>
        <dbReference type="EMBL" id="MBD1383832.1"/>
    </source>
</evidence>
<feature type="domain" description="DNA mismatch repair proteins mutS family" evidence="5">
    <location>
        <begin position="432"/>
        <end position="607"/>
    </location>
</feature>
<organism evidence="6 7">
    <name type="scientific">Mucilaginibacter rigui</name>
    <dbReference type="NCBI Taxonomy" id="534635"/>
    <lineage>
        <taxon>Bacteria</taxon>
        <taxon>Pseudomonadati</taxon>
        <taxon>Bacteroidota</taxon>
        <taxon>Sphingobacteriia</taxon>
        <taxon>Sphingobacteriales</taxon>
        <taxon>Sphingobacteriaceae</taxon>
        <taxon>Mucilaginibacter</taxon>
    </lineage>
</organism>
<evidence type="ECO:0000313" key="7">
    <source>
        <dbReference type="Proteomes" id="UP000618754"/>
    </source>
</evidence>
<comment type="caution">
    <text evidence="6">The sequence shown here is derived from an EMBL/GenBank/DDBJ whole genome shotgun (WGS) entry which is preliminary data.</text>
</comment>
<keyword evidence="4" id="KW-1133">Transmembrane helix</keyword>
<dbReference type="InterPro" id="IPR000432">
    <property type="entry name" value="DNA_mismatch_repair_MutS_C"/>
</dbReference>
<dbReference type="InterPro" id="IPR036187">
    <property type="entry name" value="DNA_mismatch_repair_MutS_sf"/>
</dbReference>
<feature type="transmembrane region" description="Helical" evidence="4">
    <location>
        <begin position="233"/>
        <end position="259"/>
    </location>
</feature>
<accession>A0ABR7WZS2</accession>
<dbReference type="Pfam" id="PF00488">
    <property type="entry name" value="MutS_V"/>
    <property type="match status" value="1"/>
</dbReference>
<dbReference type="InterPro" id="IPR027417">
    <property type="entry name" value="P-loop_NTPase"/>
</dbReference>
<evidence type="ECO:0000256" key="4">
    <source>
        <dbReference type="SAM" id="Phobius"/>
    </source>
</evidence>
<gene>
    <name evidence="6" type="ORF">IDJ75_00960</name>
</gene>
<dbReference type="EMBL" id="JACWMW010000001">
    <property type="protein sequence ID" value="MBD1383832.1"/>
    <property type="molecule type" value="Genomic_DNA"/>
</dbReference>
<keyword evidence="1" id="KW-0547">Nucleotide-binding</keyword>
<dbReference type="PANTHER" id="PTHR11361:SF99">
    <property type="entry name" value="DNA MISMATCH REPAIR PROTEIN"/>
    <property type="match status" value="1"/>
</dbReference>
<reference evidence="6 7" key="1">
    <citation type="submission" date="2020-09" db="EMBL/GenBank/DDBJ databases">
        <title>Novel species of Mucilaginibacter isolated from a glacier on the Tibetan Plateau.</title>
        <authorList>
            <person name="Liu Q."/>
            <person name="Xin Y.-H."/>
        </authorList>
    </citation>
    <scope>NUCLEOTIDE SEQUENCE [LARGE SCALE GENOMIC DNA]</scope>
    <source>
        <strain evidence="6 7">CGMCC 1.13878</strain>
    </source>
</reference>
<dbReference type="SUPFAM" id="SSF52540">
    <property type="entry name" value="P-loop containing nucleoside triphosphate hydrolases"/>
    <property type="match status" value="1"/>
</dbReference>
<dbReference type="InterPro" id="IPR045076">
    <property type="entry name" value="MutS"/>
</dbReference>
<protein>
    <submittedName>
        <fullName evidence="6">DNA mismatch repair protein MutS</fullName>
    </submittedName>
</protein>
<keyword evidence="2" id="KW-0067">ATP-binding</keyword>
<evidence type="ECO:0000256" key="1">
    <source>
        <dbReference type="ARBA" id="ARBA00022741"/>
    </source>
</evidence>
<feature type="transmembrane region" description="Helical" evidence="4">
    <location>
        <begin position="65"/>
        <end position="83"/>
    </location>
</feature>
<keyword evidence="7" id="KW-1185">Reference proteome</keyword>
<name>A0ABR7WZS2_9SPHI</name>
<dbReference type="PANTHER" id="PTHR11361">
    <property type="entry name" value="DNA MISMATCH REPAIR PROTEIN MUTS FAMILY MEMBER"/>
    <property type="match status" value="1"/>
</dbReference>
<dbReference type="InterPro" id="IPR017261">
    <property type="entry name" value="DNA_mismatch_repair_MutS/MSH"/>
</dbReference>
<sequence>MDGKSTIIKTVQQDIISNYTRAAELAKQEADKYKKLANTYSLLRLGIFGLMIFSVYLTIQQDNFTIMAVGFVILLAGFAWLVARQGEYERQRNYYLDLERINLNELNSLQTNTNLYNSGQQYSNEKHFYSSDLDIFGNASLYNLINRAATSAGNDKLAAWLNAPADKPTILSRQEAVKEIAANNDWKVNTQTKLLFATKEDTDQMKRLFVYLGVPLELSGEKWLSAYIKIAPYLLFGTILAGVFFYPLFVLIAVAIAFFNTLILLSKGSYILKAGAVADKIGSVLTNYAIVFKAIESNQWQSEKCAKLNEKLRVNQTSKNIEELSKLINKLSYSLIMIVGFILNVFFLWALKQIILIEKWKRNNRHNFEEAFDVIAEFEALMSIAVPSINYPEWTYPVIADTEGYTVIAKNIAHPLIRGKRVDNDYDLKDAYSIDIITGSNMAGKSTFLRTIGINTVLALAGAKVCAAAMEVSVITIVSYMRIKDSLNESTSTFKAELDRLQMLLAAVEHEHRVFFLIDEMLRGTNSMDKYLGSKAVIEQLISKKGVGMVATHDLQIARLEDKYPAYVRNYYFDIQVLKGEMLFDYKIKHGECKTFNASLLLKQIGINVESE</sequence>
<evidence type="ECO:0000256" key="2">
    <source>
        <dbReference type="ARBA" id="ARBA00022840"/>
    </source>
</evidence>
<feature type="transmembrane region" description="Helical" evidence="4">
    <location>
        <begin position="331"/>
        <end position="351"/>
    </location>
</feature>
<dbReference type="PIRSF" id="PIRSF037677">
    <property type="entry name" value="DNA_mis_repair_Msh6"/>
    <property type="match status" value="1"/>
</dbReference>
<keyword evidence="3" id="KW-0238">DNA-binding</keyword>
<proteinExistence type="predicted"/>
<evidence type="ECO:0000256" key="3">
    <source>
        <dbReference type="ARBA" id="ARBA00023125"/>
    </source>
</evidence>
<dbReference type="Proteomes" id="UP000618754">
    <property type="component" value="Unassembled WGS sequence"/>
</dbReference>
<dbReference type="SUPFAM" id="SSF48334">
    <property type="entry name" value="DNA repair protein MutS, domain III"/>
    <property type="match status" value="1"/>
</dbReference>
<keyword evidence="4" id="KW-0812">Transmembrane</keyword>
<keyword evidence="4" id="KW-0472">Membrane</keyword>
<dbReference type="Gene3D" id="3.40.50.300">
    <property type="entry name" value="P-loop containing nucleotide triphosphate hydrolases"/>
    <property type="match status" value="1"/>
</dbReference>
<dbReference type="SMART" id="SM00534">
    <property type="entry name" value="MUTSac"/>
    <property type="match status" value="1"/>
</dbReference>
<feature type="transmembrane region" description="Helical" evidence="4">
    <location>
        <begin position="42"/>
        <end position="59"/>
    </location>
</feature>